<sequence length="481" mass="51715">MSRELCYRHSGHSDRMDLDPLPGKNASAAYNPSKGFTGGYPTNTGGDGMISPDFGPAYDLNSPVSPISLRDLPTFPVPTSTPQATLRGGLSKATKTATVVSQSNRNNGPLFAERSRTAQSPVNKAGNAKSPATDGIADPLRRRKDGQRVSKMTYRIGNAVNDLASINQPGLDLSGSRSSLGLRGRTIGPLDLPTIPDHVFQFDHPMPNSPTIARRGARKARQAAIEGNGKTKAGGGGGGDKATRAPKTETRQPIITTRETPSFPGQRPNFPLTDPMTAFKPEYYVSSFAQPTNSTATTTKTFNRPSGPPAPINTANVARPSTSHYNTRSRANTNKTSPTYAGVRKQQRSATSPLSPRTLAAATNARLRAQHQHQSQPQVRQPNTKNQKIANAKEPKLGQYRLFPQTNRVQAPTVNKSPYRGNPPPLPPPPPPPPRSNTRPMRPPQPPPRAPVYVNNNRIPPKKQNGRGGRGSGKKGTCEIM</sequence>
<feature type="compositionally biased region" description="Basic and acidic residues" evidence="1">
    <location>
        <begin position="241"/>
        <end position="250"/>
    </location>
</feature>
<protein>
    <submittedName>
        <fullName evidence="2">Uncharacterized protein</fullName>
    </submittedName>
</protein>
<accession>A0A438NIM7</accession>
<feature type="region of interest" description="Disordered" evidence="1">
    <location>
        <begin position="116"/>
        <end position="144"/>
    </location>
</feature>
<proteinExistence type="predicted"/>
<dbReference type="EMBL" id="NAJM01000002">
    <property type="protein sequence ID" value="RVX75586.1"/>
    <property type="molecule type" value="Genomic_DNA"/>
</dbReference>
<name>A0A438NIM7_EXOME</name>
<feature type="region of interest" description="Disordered" evidence="1">
    <location>
        <begin position="223"/>
        <end position="268"/>
    </location>
</feature>
<feature type="compositionally biased region" description="Polar residues" evidence="1">
    <location>
        <begin position="404"/>
        <end position="416"/>
    </location>
</feature>
<feature type="compositionally biased region" description="Low complexity" evidence="1">
    <location>
        <begin position="292"/>
        <end position="301"/>
    </location>
</feature>
<evidence type="ECO:0000313" key="3">
    <source>
        <dbReference type="Proteomes" id="UP000288859"/>
    </source>
</evidence>
<feature type="compositionally biased region" description="Low complexity" evidence="1">
    <location>
        <begin position="357"/>
        <end position="382"/>
    </location>
</feature>
<dbReference type="Proteomes" id="UP000288859">
    <property type="component" value="Unassembled WGS sequence"/>
</dbReference>
<feature type="compositionally biased region" description="Pro residues" evidence="1">
    <location>
        <begin position="421"/>
        <end position="450"/>
    </location>
</feature>
<feature type="region of interest" description="Disordered" evidence="1">
    <location>
        <begin position="1"/>
        <end position="44"/>
    </location>
</feature>
<gene>
    <name evidence="2" type="ORF">B0A52_00939</name>
</gene>
<organism evidence="2 3">
    <name type="scientific">Exophiala mesophila</name>
    <name type="common">Black yeast-like fungus</name>
    <dbReference type="NCBI Taxonomy" id="212818"/>
    <lineage>
        <taxon>Eukaryota</taxon>
        <taxon>Fungi</taxon>
        <taxon>Dikarya</taxon>
        <taxon>Ascomycota</taxon>
        <taxon>Pezizomycotina</taxon>
        <taxon>Eurotiomycetes</taxon>
        <taxon>Chaetothyriomycetidae</taxon>
        <taxon>Chaetothyriales</taxon>
        <taxon>Herpotrichiellaceae</taxon>
        <taxon>Exophiala</taxon>
    </lineage>
</organism>
<feature type="compositionally biased region" description="Polar residues" evidence="1">
    <location>
        <begin position="313"/>
        <end position="339"/>
    </location>
</feature>
<evidence type="ECO:0000313" key="2">
    <source>
        <dbReference type="EMBL" id="RVX75586.1"/>
    </source>
</evidence>
<feature type="region of interest" description="Disordered" evidence="1">
    <location>
        <begin position="290"/>
        <end position="481"/>
    </location>
</feature>
<dbReference type="OrthoDB" id="10377063at2759"/>
<feature type="compositionally biased region" description="Polar residues" evidence="1">
    <location>
        <begin position="251"/>
        <end position="260"/>
    </location>
</feature>
<comment type="caution">
    <text evidence="2">The sequence shown here is derived from an EMBL/GenBank/DDBJ whole genome shotgun (WGS) entry which is preliminary data.</text>
</comment>
<dbReference type="AlphaFoldDB" id="A0A438NIM7"/>
<evidence type="ECO:0000256" key="1">
    <source>
        <dbReference type="SAM" id="MobiDB-lite"/>
    </source>
</evidence>
<feature type="compositionally biased region" description="Basic and acidic residues" evidence="1">
    <location>
        <begin position="1"/>
        <end position="18"/>
    </location>
</feature>
<reference evidence="2 3" key="1">
    <citation type="submission" date="2017-03" db="EMBL/GenBank/DDBJ databases">
        <title>Genomes of endolithic fungi from Antarctica.</title>
        <authorList>
            <person name="Coleine C."/>
            <person name="Masonjones S."/>
            <person name="Stajich J.E."/>
        </authorList>
    </citation>
    <scope>NUCLEOTIDE SEQUENCE [LARGE SCALE GENOMIC DNA]</scope>
    <source>
        <strain evidence="2 3">CCFEE 6314</strain>
    </source>
</reference>
<dbReference type="VEuPathDB" id="FungiDB:PV10_07671"/>